<keyword evidence="3" id="KW-0804">Transcription</keyword>
<evidence type="ECO:0000256" key="3">
    <source>
        <dbReference type="ARBA" id="ARBA00023163"/>
    </source>
</evidence>
<dbReference type="GO" id="GO:0003700">
    <property type="term" value="F:DNA-binding transcription factor activity"/>
    <property type="evidence" value="ECO:0007669"/>
    <property type="project" value="TreeGrafter"/>
</dbReference>
<evidence type="ECO:0000256" key="1">
    <source>
        <dbReference type="ARBA" id="ARBA00023015"/>
    </source>
</evidence>
<dbReference type="InterPro" id="IPR012318">
    <property type="entry name" value="HTH_CRP"/>
</dbReference>
<dbReference type="SUPFAM" id="SSF51206">
    <property type="entry name" value="cAMP-binding domain-like"/>
    <property type="match status" value="1"/>
</dbReference>
<dbReference type="Pfam" id="PF13545">
    <property type="entry name" value="HTH_Crp_2"/>
    <property type="match status" value="1"/>
</dbReference>
<dbReference type="KEGG" id="tcl:Tchl_2556"/>
<dbReference type="SUPFAM" id="SSF46785">
    <property type="entry name" value="Winged helix' DNA-binding domain"/>
    <property type="match status" value="1"/>
</dbReference>
<dbReference type="Gene3D" id="2.60.120.10">
    <property type="entry name" value="Jelly Rolls"/>
    <property type="match status" value="1"/>
</dbReference>
<dbReference type="PROSITE" id="PS51063">
    <property type="entry name" value="HTH_CRP_2"/>
    <property type="match status" value="1"/>
</dbReference>
<keyword evidence="2" id="KW-0238">DNA-binding</keyword>
<gene>
    <name evidence="4" type="ORF">Tchl_2556</name>
</gene>
<dbReference type="Proteomes" id="UP000185739">
    <property type="component" value="Chromosome"/>
</dbReference>
<reference evidence="4 5" key="1">
    <citation type="submission" date="2016-12" db="EMBL/GenBank/DDBJ databases">
        <title>Complete genome sequence of Thauera chlorobenzoica, a Betaproteobacterium degrading haloaromatics anaerobically to CO2 and halides.</title>
        <authorList>
            <person name="Goris T."/>
            <person name="Mergelsberg M."/>
            <person name="Boll M."/>
        </authorList>
    </citation>
    <scope>NUCLEOTIDE SEQUENCE [LARGE SCALE GENOMIC DNA]</scope>
    <source>
        <strain evidence="4 5">3CB1</strain>
    </source>
</reference>
<dbReference type="InterPro" id="IPR000595">
    <property type="entry name" value="cNMP-bd_dom"/>
</dbReference>
<dbReference type="InterPro" id="IPR014710">
    <property type="entry name" value="RmlC-like_jellyroll"/>
</dbReference>
<evidence type="ECO:0000256" key="2">
    <source>
        <dbReference type="ARBA" id="ARBA00023125"/>
    </source>
</evidence>
<dbReference type="Pfam" id="PF00027">
    <property type="entry name" value="cNMP_binding"/>
    <property type="match status" value="1"/>
</dbReference>
<dbReference type="CDD" id="cd00038">
    <property type="entry name" value="CAP_ED"/>
    <property type="match status" value="1"/>
</dbReference>
<accession>A0A1H5UX48</accession>
<organism evidence="4 5">
    <name type="scientific">Thauera chlorobenzoica</name>
    <dbReference type="NCBI Taxonomy" id="96773"/>
    <lineage>
        <taxon>Bacteria</taxon>
        <taxon>Pseudomonadati</taxon>
        <taxon>Pseudomonadota</taxon>
        <taxon>Betaproteobacteria</taxon>
        <taxon>Rhodocyclales</taxon>
        <taxon>Zoogloeaceae</taxon>
        <taxon>Thauera</taxon>
    </lineage>
</organism>
<dbReference type="AlphaFoldDB" id="A0A1H5UX48"/>
<dbReference type="Gene3D" id="1.10.10.10">
    <property type="entry name" value="Winged helix-like DNA-binding domain superfamily/Winged helix DNA-binding domain"/>
    <property type="match status" value="1"/>
</dbReference>
<keyword evidence="1" id="KW-0805">Transcription regulation</keyword>
<evidence type="ECO:0000313" key="5">
    <source>
        <dbReference type="Proteomes" id="UP000185739"/>
    </source>
</evidence>
<dbReference type="EMBL" id="CP018839">
    <property type="protein sequence ID" value="APR05382.1"/>
    <property type="molecule type" value="Genomic_DNA"/>
</dbReference>
<dbReference type="RefSeq" id="WP_232311584.1">
    <property type="nucleotide sequence ID" value="NZ_CP018839.1"/>
</dbReference>
<keyword evidence="5" id="KW-1185">Reference proteome</keyword>
<name>A0A1H5UX48_9RHOO</name>
<evidence type="ECO:0000313" key="4">
    <source>
        <dbReference type="EMBL" id="APR05382.1"/>
    </source>
</evidence>
<dbReference type="PROSITE" id="PS50042">
    <property type="entry name" value="CNMP_BINDING_3"/>
    <property type="match status" value="1"/>
</dbReference>
<sequence length="253" mass="27230">MPSAALRQPVEGTYHLRRIAPPVCVRDALAEMPILRAVGSETLDLLADGAEFVSVTSGGSIFERESLPTGLFLVYSGAVRLMALGPDGRARAVEIFEPGGMFGEIGVFTGQRYRTWTQAVGRTVLIHVPCERVVQAVAIDNPLSNRMLSAVCARIQRLVDSIGCTSSGAAAARVASYLLELDERAARPEGPLVLPAPKNTIASLLNLTPETLSRVLRNMSDEGVLVVSGRRIRIRSRAQLRRMTTPDPGAETN</sequence>
<proteinExistence type="predicted"/>
<dbReference type="PANTHER" id="PTHR24567:SF74">
    <property type="entry name" value="HTH-TYPE TRANSCRIPTIONAL REGULATOR ARCR"/>
    <property type="match status" value="1"/>
</dbReference>
<protein>
    <submittedName>
        <fullName evidence="4">Transcriptional regulator</fullName>
    </submittedName>
</protein>
<dbReference type="SMART" id="SM00100">
    <property type="entry name" value="cNMP"/>
    <property type="match status" value="1"/>
</dbReference>
<dbReference type="STRING" id="96773.Tchl_2556"/>
<dbReference type="GO" id="GO:0003677">
    <property type="term" value="F:DNA binding"/>
    <property type="evidence" value="ECO:0007669"/>
    <property type="project" value="UniProtKB-KW"/>
</dbReference>
<dbReference type="InterPro" id="IPR036390">
    <property type="entry name" value="WH_DNA-bd_sf"/>
</dbReference>
<dbReference type="SMART" id="SM00419">
    <property type="entry name" value="HTH_CRP"/>
    <property type="match status" value="1"/>
</dbReference>
<dbReference type="InterPro" id="IPR050397">
    <property type="entry name" value="Env_Response_Regulators"/>
</dbReference>
<dbReference type="GO" id="GO:0005829">
    <property type="term" value="C:cytosol"/>
    <property type="evidence" value="ECO:0007669"/>
    <property type="project" value="TreeGrafter"/>
</dbReference>
<dbReference type="InterPro" id="IPR036388">
    <property type="entry name" value="WH-like_DNA-bd_sf"/>
</dbReference>
<dbReference type="PANTHER" id="PTHR24567">
    <property type="entry name" value="CRP FAMILY TRANSCRIPTIONAL REGULATORY PROTEIN"/>
    <property type="match status" value="1"/>
</dbReference>
<dbReference type="InterPro" id="IPR018490">
    <property type="entry name" value="cNMP-bd_dom_sf"/>
</dbReference>